<proteinExistence type="predicted"/>
<name>A0A0C1BY79_9BACT</name>
<dbReference type="SUPFAM" id="SSF81301">
    <property type="entry name" value="Nucleotidyltransferase"/>
    <property type="match status" value="1"/>
</dbReference>
<dbReference type="Gene3D" id="3.30.460.10">
    <property type="entry name" value="Beta Polymerase, domain 2"/>
    <property type="match status" value="1"/>
</dbReference>
<dbReference type="AlphaFoldDB" id="A0A0C1BY79"/>
<dbReference type="InterPro" id="IPR043519">
    <property type="entry name" value="NT_sf"/>
</dbReference>
<dbReference type="InterPro" id="IPR007530">
    <property type="entry name" value="Aminoglycoside_adenylylTfrase"/>
</dbReference>
<gene>
    <name evidence="1" type="primary">str</name>
    <name evidence="1" type="ORF">DB43_AG00290</name>
</gene>
<sequence length="268" mass="31417">MVDVSSSIVTKIVEWAKQEQTVKAVILQGSHATNQADRYSDYDLSLFCTEIETFTYNDTWLSAFGNVWICVHEKLCLAQQIVPTRLVIFEDGIKVDFTLFSPDILRTVHCLPPFKILVDKENMLKNVENEAYERDNPSLQQFVRCIKEFWFEAYHVAIALKREDLWNAKFRFEAIDAFLLQMIEWHASALNEGQQILHGGKWMRSWVTPCCWEYIQKISSLPSVSWERLDETMQLFRLLATETAFKWHYLDALDLDFNISHYISSLKL</sequence>
<dbReference type="Gene3D" id="1.20.120.330">
    <property type="entry name" value="Nucleotidyltransferases domain 2"/>
    <property type="match status" value="1"/>
</dbReference>
<comment type="caution">
    <text evidence="1">The sequence shown here is derived from an EMBL/GenBank/DDBJ whole genome shotgun (WGS) entry which is preliminary data.</text>
</comment>
<dbReference type="SUPFAM" id="SSF81631">
    <property type="entry name" value="PAP/OAS1 substrate-binding domain"/>
    <property type="match status" value="1"/>
</dbReference>
<evidence type="ECO:0000313" key="2">
    <source>
        <dbReference type="Proteomes" id="UP000031307"/>
    </source>
</evidence>
<dbReference type="Proteomes" id="UP000031307">
    <property type="component" value="Unassembled WGS sequence"/>
</dbReference>
<accession>A0A0C1BY79</accession>
<protein>
    <submittedName>
        <fullName evidence="1">Streptomycin resistance protein</fullName>
    </submittedName>
</protein>
<organism evidence="1 2">
    <name type="scientific">Parachlamydia acanthamoebae</name>
    <dbReference type="NCBI Taxonomy" id="83552"/>
    <lineage>
        <taxon>Bacteria</taxon>
        <taxon>Pseudomonadati</taxon>
        <taxon>Chlamydiota</taxon>
        <taxon>Chlamydiia</taxon>
        <taxon>Parachlamydiales</taxon>
        <taxon>Parachlamydiaceae</taxon>
        <taxon>Parachlamydia</taxon>
    </lineage>
</organism>
<dbReference type="EMBL" id="JSAM01000117">
    <property type="protein sequence ID" value="KIA76451.1"/>
    <property type="molecule type" value="Genomic_DNA"/>
</dbReference>
<evidence type="ECO:0000313" key="1">
    <source>
        <dbReference type="EMBL" id="KIA76451.1"/>
    </source>
</evidence>
<dbReference type="CDD" id="cd05403">
    <property type="entry name" value="NT_KNTase_like"/>
    <property type="match status" value="1"/>
</dbReference>
<dbReference type="Pfam" id="PF04439">
    <property type="entry name" value="Adenyl_transf"/>
    <property type="match status" value="1"/>
</dbReference>
<reference evidence="1 2" key="1">
    <citation type="journal article" date="2014" name="Mol. Biol. Evol.">
        <title>Massive expansion of Ubiquitination-related gene families within the Chlamydiae.</title>
        <authorList>
            <person name="Domman D."/>
            <person name="Collingro A."/>
            <person name="Lagkouvardos I."/>
            <person name="Gehre L."/>
            <person name="Weinmaier T."/>
            <person name="Rattei T."/>
            <person name="Subtil A."/>
            <person name="Horn M."/>
        </authorList>
    </citation>
    <scope>NUCLEOTIDE SEQUENCE [LARGE SCALE GENOMIC DNA]</scope>
    <source>
        <strain evidence="1 2">OEW1</strain>
    </source>
</reference>
<dbReference type="PATRIC" id="fig|83552.4.peg.2421"/>